<dbReference type="EC" id="3.1.3.48" evidence="2"/>
<accession>A0A1G5MP23</accession>
<dbReference type="RefSeq" id="WP_027598150.1">
    <property type="nucleotide sequence ID" value="NZ_CP044074.1"/>
</dbReference>
<dbReference type="AlphaFoldDB" id="A0A1G5MP23"/>
<proteinExistence type="inferred from homology"/>
<gene>
    <name evidence="8" type="ORF">BVL52_04505</name>
    <name evidence="9" type="ORF">SAMN05216279_102416</name>
</gene>
<dbReference type="Proteomes" id="UP000189310">
    <property type="component" value="Unassembled WGS sequence"/>
</dbReference>
<dbReference type="PANTHER" id="PTHR11717:SF31">
    <property type="entry name" value="LOW MOLECULAR WEIGHT PROTEIN-TYROSINE-PHOSPHATASE ETP-RELATED"/>
    <property type="match status" value="1"/>
</dbReference>
<dbReference type="SUPFAM" id="SSF52788">
    <property type="entry name" value="Phosphotyrosine protein phosphatases I"/>
    <property type="match status" value="1"/>
</dbReference>
<dbReference type="Pfam" id="PF01451">
    <property type="entry name" value="LMWPc"/>
    <property type="match status" value="1"/>
</dbReference>
<keyword evidence="3" id="KW-0378">Hydrolase</keyword>
<reference evidence="10" key="1">
    <citation type="submission" date="2016-10" db="EMBL/GenBank/DDBJ databases">
        <authorList>
            <person name="de Groot N.N."/>
        </authorList>
    </citation>
    <scope>NUCLEOTIDE SEQUENCE [LARGE SCALE GENOMIC DNA]</scope>
    <source>
        <strain evidence="10">DSM 15758</strain>
    </source>
</reference>
<evidence type="ECO:0000313" key="9">
    <source>
        <dbReference type="EMBL" id="SCZ26842.1"/>
    </source>
</evidence>
<dbReference type="GO" id="GO:0004725">
    <property type="term" value="F:protein tyrosine phosphatase activity"/>
    <property type="evidence" value="ECO:0007669"/>
    <property type="project" value="UniProtKB-EC"/>
</dbReference>
<name>A0A1G5MP23_9PSED</name>
<dbReference type="InterPro" id="IPR050438">
    <property type="entry name" value="LMW_PTPase"/>
</dbReference>
<evidence type="ECO:0000313" key="8">
    <source>
        <dbReference type="EMBL" id="ONN73052.1"/>
    </source>
</evidence>
<evidence type="ECO:0000256" key="6">
    <source>
        <dbReference type="PIRSR" id="PIRSR617867-1"/>
    </source>
</evidence>
<dbReference type="PRINTS" id="PR00719">
    <property type="entry name" value="LMWPTPASE"/>
</dbReference>
<organism evidence="9 10">
    <name type="scientific">Pseudomonas oryzihabitans</name>
    <dbReference type="NCBI Taxonomy" id="47885"/>
    <lineage>
        <taxon>Bacteria</taxon>
        <taxon>Pseudomonadati</taxon>
        <taxon>Pseudomonadota</taxon>
        <taxon>Gammaproteobacteria</taxon>
        <taxon>Pseudomonadales</taxon>
        <taxon>Pseudomonadaceae</taxon>
        <taxon>Pseudomonas</taxon>
    </lineage>
</organism>
<dbReference type="OrthoDB" id="9784339at2"/>
<feature type="active site" description="Nucleophile" evidence="6">
    <location>
        <position position="9"/>
    </location>
</feature>
<dbReference type="Gene3D" id="3.40.50.2300">
    <property type="match status" value="1"/>
</dbReference>
<reference evidence="8 11" key="3">
    <citation type="submission" date="2017-01" db="EMBL/GenBank/DDBJ databases">
        <title>Pseudomonas psychrotolerans genome sequencing and assembly.</title>
        <authorList>
            <person name="Vyas B."/>
            <person name="Mayilraj S."/>
        </authorList>
    </citation>
    <scope>NUCLEOTIDE SEQUENCE [LARGE SCALE GENOMIC DNA]</scope>
    <source>
        <strain evidence="8 11">SDS18</strain>
    </source>
</reference>
<dbReference type="InterPro" id="IPR036196">
    <property type="entry name" value="Ptyr_pPase_sf"/>
</dbReference>
<dbReference type="InterPro" id="IPR023485">
    <property type="entry name" value="Ptyr_pPase"/>
</dbReference>
<comment type="caution">
    <text evidence="9">The sequence shown here is derived from an EMBL/GenBank/DDBJ whole genome shotgun (WGS) entry which is preliminary data.</text>
</comment>
<keyword evidence="4" id="KW-0904">Protein phosphatase</keyword>
<dbReference type="PANTHER" id="PTHR11717">
    <property type="entry name" value="LOW MOLECULAR WEIGHT PROTEIN TYROSINE PHOSPHATASE"/>
    <property type="match status" value="1"/>
</dbReference>
<keyword evidence="11" id="KW-1185">Reference proteome</keyword>
<evidence type="ECO:0000256" key="4">
    <source>
        <dbReference type="ARBA" id="ARBA00022912"/>
    </source>
</evidence>
<dbReference type="EMBL" id="MTLN01000002">
    <property type="protein sequence ID" value="ONN73052.1"/>
    <property type="molecule type" value="Genomic_DNA"/>
</dbReference>
<evidence type="ECO:0000256" key="3">
    <source>
        <dbReference type="ARBA" id="ARBA00022801"/>
    </source>
</evidence>
<evidence type="ECO:0000256" key="5">
    <source>
        <dbReference type="ARBA" id="ARBA00051722"/>
    </source>
</evidence>
<comment type="similarity">
    <text evidence="1">Belongs to the low molecular weight phosphotyrosine protein phosphatase family.</text>
</comment>
<evidence type="ECO:0000256" key="1">
    <source>
        <dbReference type="ARBA" id="ARBA00011063"/>
    </source>
</evidence>
<dbReference type="Proteomes" id="UP000183046">
    <property type="component" value="Unassembled WGS sequence"/>
</dbReference>
<comment type="catalytic activity">
    <reaction evidence="5">
        <text>O-phospho-L-tyrosyl-[protein] + H2O = L-tyrosyl-[protein] + phosphate</text>
        <dbReference type="Rhea" id="RHEA:10684"/>
        <dbReference type="Rhea" id="RHEA-COMP:10136"/>
        <dbReference type="Rhea" id="RHEA-COMP:20101"/>
        <dbReference type="ChEBI" id="CHEBI:15377"/>
        <dbReference type="ChEBI" id="CHEBI:43474"/>
        <dbReference type="ChEBI" id="CHEBI:46858"/>
        <dbReference type="ChEBI" id="CHEBI:61978"/>
        <dbReference type="EC" id="3.1.3.48"/>
    </reaction>
</comment>
<evidence type="ECO:0000259" key="7">
    <source>
        <dbReference type="SMART" id="SM00226"/>
    </source>
</evidence>
<dbReference type="SMART" id="SM00226">
    <property type="entry name" value="LMWPc"/>
    <property type="match status" value="1"/>
</dbReference>
<reference evidence="9" key="2">
    <citation type="submission" date="2016-10" db="EMBL/GenBank/DDBJ databases">
        <authorList>
            <person name="Varghese N."/>
            <person name="Submissions S."/>
        </authorList>
    </citation>
    <scope>NUCLEOTIDE SEQUENCE</scope>
    <source>
        <strain evidence="9">DSM 15758</strain>
    </source>
</reference>
<feature type="active site" evidence="6">
    <location>
        <position position="15"/>
    </location>
</feature>
<protein>
    <recommendedName>
        <fullName evidence="2">protein-tyrosine-phosphatase</fullName>
        <ecNumber evidence="2">3.1.3.48</ecNumber>
    </recommendedName>
</protein>
<dbReference type="InterPro" id="IPR017867">
    <property type="entry name" value="Tyr_phospatase_low_mol_wt"/>
</dbReference>
<dbReference type="GeneID" id="57559418"/>
<dbReference type="EMBL" id="FMWB01000002">
    <property type="protein sequence ID" value="SCZ26842.1"/>
    <property type="molecule type" value="Genomic_DNA"/>
</dbReference>
<dbReference type="eggNOG" id="COG0394">
    <property type="taxonomic scope" value="Bacteria"/>
</dbReference>
<dbReference type="CDD" id="cd16343">
    <property type="entry name" value="LMWPTP"/>
    <property type="match status" value="1"/>
</dbReference>
<evidence type="ECO:0000313" key="11">
    <source>
        <dbReference type="Proteomes" id="UP000189310"/>
    </source>
</evidence>
<feature type="active site" description="Proton donor" evidence="6">
    <location>
        <position position="118"/>
    </location>
</feature>
<dbReference type="STRING" id="237610.BJP27_15570"/>
<feature type="domain" description="Phosphotyrosine protein phosphatase I" evidence="7">
    <location>
        <begin position="3"/>
        <end position="144"/>
    </location>
</feature>
<sequence length="146" mass="16364">MIKSILVVCEGNICRSPVAEALLAKALEGRDVQVGSAGIRALVGHGMEKTAQEVLLRENGIDFTTHKARQADAEMLRKADLILTMEEFHSRSVESIAPEVRGKVFLIGKWLSNQEVPDPYRLSKEMFQNVQILLTRCVDSWLPYIK</sequence>
<evidence type="ECO:0000256" key="2">
    <source>
        <dbReference type="ARBA" id="ARBA00013064"/>
    </source>
</evidence>
<evidence type="ECO:0000313" key="10">
    <source>
        <dbReference type="Proteomes" id="UP000183046"/>
    </source>
</evidence>